<feature type="non-terminal residue" evidence="10">
    <location>
        <position position="476"/>
    </location>
</feature>
<evidence type="ECO:0000259" key="9">
    <source>
        <dbReference type="PROSITE" id="PS50893"/>
    </source>
</evidence>
<organism evidence="10 11">
    <name type="scientific">Candidatus Segetimicrobium genomatis</name>
    <dbReference type="NCBI Taxonomy" id="2569760"/>
    <lineage>
        <taxon>Bacteria</taxon>
        <taxon>Bacillati</taxon>
        <taxon>Candidatus Sysuimicrobiota</taxon>
        <taxon>Candidatus Sysuimicrobiia</taxon>
        <taxon>Candidatus Sysuimicrobiales</taxon>
        <taxon>Candidatus Segetimicrobiaceae</taxon>
        <taxon>Candidatus Segetimicrobium</taxon>
    </lineage>
</organism>
<dbReference type="Proteomes" id="UP000318509">
    <property type="component" value="Unassembled WGS sequence"/>
</dbReference>
<sequence>MPRIEAIDVSKSFGGVHALQEASFEADGGEVHALVGENGAGKSTLIKILSGLLRPDDGQLRVDGQAARIDRPAAAQRLGIGTVFQELTLLPHMTVAENLLLRREPRDRFGLIRPRELARQAAELLAGLGLREIDADGVMSGLPLAQRQLVEIAKVVSRAPRILLFDEPTSALAEREVMWLMALIRRLRDEGRTVVFTSHRWNEVHDISDRITIFRNGQRVGTFAAADVDENRAVELMTGRHMSALFPPLPPLGAPEPVLEVRGLASGRVQDLGLTLHRGEILGIGGLQGQGQRDLFLSLFGARRLRAGTIAIHGRRVALRHPRDAIGAGIGIALVPEDRKVEGLFLPMSVRQNMTLPVLGALSRLGYVDLRRETDTVGRMIDQLAIRTTGPDQIVGALSGGNQQKVLIGRWLVTNARILLLYDVTRGVDVATKHDIYDLVTALSADGRAILYYSSDTAEMAHLCHRVLVMREGRAA</sequence>
<gene>
    <name evidence="10" type="ORF">E6H00_01460</name>
</gene>
<dbReference type="AlphaFoldDB" id="A0A537KBY5"/>
<dbReference type="GO" id="GO:0005524">
    <property type="term" value="F:ATP binding"/>
    <property type="evidence" value="ECO:0007669"/>
    <property type="project" value="UniProtKB-KW"/>
</dbReference>
<accession>A0A537KBY5</accession>
<evidence type="ECO:0000256" key="6">
    <source>
        <dbReference type="ARBA" id="ARBA00022840"/>
    </source>
</evidence>
<dbReference type="InterPro" id="IPR050107">
    <property type="entry name" value="ABC_carbohydrate_import_ATPase"/>
</dbReference>
<dbReference type="GO" id="GO:0016887">
    <property type="term" value="F:ATP hydrolysis activity"/>
    <property type="evidence" value="ECO:0007669"/>
    <property type="project" value="InterPro"/>
</dbReference>
<name>A0A537KBY5_9BACT</name>
<dbReference type="Gene3D" id="3.40.50.300">
    <property type="entry name" value="P-loop containing nucleotide triphosphate hydrolases"/>
    <property type="match status" value="2"/>
</dbReference>
<dbReference type="EMBL" id="VBAK01000032">
    <property type="protein sequence ID" value="TMI93280.1"/>
    <property type="molecule type" value="Genomic_DNA"/>
</dbReference>
<dbReference type="SUPFAM" id="SSF52540">
    <property type="entry name" value="P-loop containing nucleoside triphosphate hydrolases"/>
    <property type="match status" value="2"/>
</dbReference>
<evidence type="ECO:0000256" key="4">
    <source>
        <dbReference type="ARBA" id="ARBA00022737"/>
    </source>
</evidence>
<keyword evidence="2" id="KW-1003">Cell membrane</keyword>
<evidence type="ECO:0000256" key="1">
    <source>
        <dbReference type="ARBA" id="ARBA00022448"/>
    </source>
</evidence>
<evidence type="ECO:0000256" key="5">
    <source>
        <dbReference type="ARBA" id="ARBA00022741"/>
    </source>
</evidence>
<dbReference type="Pfam" id="PF00005">
    <property type="entry name" value="ABC_tran"/>
    <property type="match status" value="2"/>
</dbReference>
<feature type="domain" description="ABC transporter" evidence="9">
    <location>
        <begin position="4"/>
        <end position="241"/>
    </location>
</feature>
<dbReference type="InterPro" id="IPR003593">
    <property type="entry name" value="AAA+_ATPase"/>
</dbReference>
<evidence type="ECO:0000256" key="3">
    <source>
        <dbReference type="ARBA" id="ARBA00022597"/>
    </source>
</evidence>
<keyword evidence="7" id="KW-1278">Translocase</keyword>
<evidence type="ECO:0000256" key="2">
    <source>
        <dbReference type="ARBA" id="ARBA00022475"/>
    </source>
</evidence>
<dbReference type="InterPro" id="IPR027417">
    <property type="entry name" value="P-loop_NTPase"/>
</dbReference>
<dbReference type="PANTHER" id="PTHR43790">
    <property type="entry name" value="CARBOHYDRATE TRANSPORT ATP-BINDING PROTEIN MG119-RELATED"/>
    <property type="match status" value="1"/>
</dbReference>
<reference evidence="10 11" key="1">
    <citation type="journal article" date="2019" name="Nat. Microbiol.">
        <title>Mediterranean grassland soil C-N compound turnover is dependent on rainfall and depth, and is mediated by genomically divergent microorganisms.</title>
        <authorList>
            <person name="Diamond S."/>
            <person name="Andeer P.F."/>
            <person name="Li Z."/>
            <person name="Crits-Christoph A."/>
            <person name="Burstein D."/>
            <person name="Anantharaman K."/>
            <person name="Lane K.R."/>
            <person name="Thomas B.C."/>
            <person name="Pan C."/>
            <person name="Northen T.R."/>
            <person name="Banfield J.F."/>
        </authorList>
    </citation>
    <scope>NUCLEOTIDE SEQUENCE [LARGE SCALE GENOMIC DNA]</scope>
    <source>
        <strain evidence="10">NP_3</strain>
    </source>
</reference>
<protein>
    <submittedName>
        <fullName evidence="10">Sugar ABC transporter ATP-binding protein</fullName>
    </submittedName>
</protein>
<dbReference type="CDD" id="cd03216">
    <property type="entry name" value="ABC_Carb_Monos_I"/>
    <property type="match status" value="1"/>
</dbReference>
<evidence type="ECO:0000313" key="11">
    <source>
        <dbReference type="Proteomes" id="UP000318509"/>
    </source>
</evidence>
<evidence type="ECO:0000313" key="10">
    <source>
        <dbReference type="EMBL" id="TMI93280.1"/>
    </source>
</evidence>
<dbReference type="SMART" id="SM00382">
    <property type="entry name" value="AAA"/>
    <property type="match status" value="1"/>
</dbReference>
<keyword evidence="6 10" id="KW-0067">ATP-binding</keyword>
<dbReference type="CDD" id="cd03215">
    <property type="entry name" value="ABC_Carb_Monos_II"/>
    <property type="match status" value="1"/>
</dbReference>
<feature type="domain" description="ABC transporter" evidence="9">
    <location>
        <begin position="253"/>
        <end position="476"/>
    </location>
</feature>
<evidence type="ECO:0000256" key="7">
    <source>
        <dbReference type="ARBA" id="ARBA00022967"/>
    </source>
</evidence>
<evidence type="ECO:0000256" key="8">
    <source>
        <dbReference type="ARBA" id="ARBA00023136"/>
    </source>
</evidence>
<proteinExistence type="predicted"/>
<dbReference type="PROSITE" id="PS50893">
    <property type="entry name" value="ABC_TRANSPORTER_2"/>
    <property type="match status" value="2"/>
</dbReference>
<dbReference type="PANTHER" id="PTHR43790:SF3">
    <property type="entry name" value="D-ALLOSE IMPORT ATP-BINDING PROTEIN ALSA-RELATED"/>
    <property type="match status" value="1"/>
</dbReference>
<keyword evidence="5" id="KW-0547">Nucleotide-binding</keyword>
<keyword evidence="1" id="KW-0813">Transport</keyword>
<comment type="caution">
    <text evidence="10">The sequence shown here is derived from an EMBL/GenBank/DDBJ whole genome shotgun (WGS) entry which is preliminary data.</text>
</comment>
<dbReference type="InterPro" id="IPR017871">
    <property type="entry name" value="ABC_transporter-like_CS"/>
</dbReference>
<keyword evidence="4" id="KW-0677">Repeat</keyword>
<keyword evidence="3" id="KW-0762">Sugar transport</keyword>
<dbReference type="InterPro" id="IPR003439">
    <property type="entry name" value="ABC_transporter-like_ATP-bd"/>
</dbReference>
<dbReference type="PROSITE" id="PS00211">
    <property type="entry name" value="ABC_TRANSPORTER_1"/>
    <property type="match status" value="1"/>
</dbReference>
<keyword evidence="8" id="KW-0472">Membrane</keyword>